<dbReference type="RefSeq" id="WP_185800255.1">
    <property type="nucleotide sequence ID" value="NZ_JACJVJ010000001.1"/>
</dbReference>
<dbReference type="SUPFAM" id="SSF54427">
    <property type="entry name" value="NTF2-like"/>
    <property type="match status" value="1"/>
</dbReference>
<comment type="caution">
    <text evidence="3">The sequence shown here is derived from an EMBL/GenBank/DDBJ whole genome shotgun (WGS) entry which is preliminary data.</text>
</comment>
<evidence type="ECO:0000256" key="1">
    <source>
        <dbReference type="SAM" id="SignalP"/>
    </source>
</evidence>
<feature type="chain" id="PRO_5032297323" evidence="1">
    <location>
        <begin position="22"/>
        <end position="195"/>
    </location>
</feature>
<protein>
    <submittedName>
        <fullName evidence="3">Nuclear transport factor 2 family protein</fullName>
    </submittedName>
</protein>
<reference evidence="3 4" key="1">
    <citation type="submission" date="2020-08" db="EMBL/GenBank/DDBJ databases">
        <title>Draft genome sequence of Parasphingopyxis sp. GrpM-11.</title>
        <authorList>
            <person name="Oh J."/>
            <person name="Roh D.-H."/>
        </authorList>
    </citation>
    <scope>NUCLEOTIDE SEQUENCE [LARGE SCALE GENOMIC DNA]</scope>
    <source>
        <strain evidence="3 4">GrpM-11</strain>
    </source>
</reference>
<dbReference type="CDD" id="cd00531">
    <property type="entry name" value="NTF2_like"/>
    <property type="match status" value="1"/>
</dbReference>
<keyword evidence="4" id="KW-1185">Reference proteome</keyword>
<dbReference type="InterPro" id="IPR037401">
    <property type="entry name" value="SnoaL-like"/>
</dbReference>
<feature type="signal peptide" evidence="1">
    <location>
        <begin position="1"/>
        <end position="21"/>
    </location>
</feature>
<organism evidence="3 4">
    <name type="scientific">Parasphingopyxis marina</name>
    <dbReference type="NCBI Taxonomy" id="2761622"/>
    <lineage>
        <taxon>Bacteria</taxon>
        <taxon>Pseudomonadati</taxon>
        <taxon>Pseudomonadota</taxon>
        <taxon>Alphaproteobacteria</taxon>
        <taxon>Sphingomonadales</taxon>
        <taxon>Sphingomonadaceae</taxon>
        <taxon>Parasphingopyxis</taxon>
    </lineage>
</organism>
<sequence>MRLPIIFAAVLTLAIPPGAHAQDNPEHVHGEGMAPHDGQIQAMIDRIAIEDLIVRYYAGLGGTHDEGFDAYFIPDGVLDINGRIYRGREGINRAYEELGGENALPEGTFHMLLSNAVIEVAGDEATASFIWTGIINGDVKTPPQLLEQGREYDRLVRVNGQWLIAHRTIIADSGLPDIYDATYQQRLDYDIRAAE</sequence>
<name>A0A842HT20_9SPHN</name>
<gene>
    <name evidence="3" type="ORF">H6P80_05220</name>
</gene>
<dbReference type="Proteomes" id="UP000564378">
    <property type="component" value="Unassembled WGS sequence"/>
</dbReference>
<dbReference type="Gene3D" id="3.10.450.50">
    <property type="match status" value="1"/>
</dbReference>
<feature type="domain" description="SnoaL-like" evidence="2">
    <location>
        <begin position="43"/>
        <end position="168"/>
    </location>
</feature>
<evidence type="ECO:0000259" key="2">
    <source>
        <dbReference type="Pfam" id="PF13577"/>
    </source>
</evidence>
<accession>A0A842HT20</accession>
<proteinExistence type="predicted"/>
<evidence type="ECO:0000313" key="4">
    <source>
        <dbReference type="Proteomes" id="UP000564378"/>
    </source>
</evidence>
<dbReference type="Pfam" id="PF13577">
    <property type="entry name" value="SnoaL_4"/>
    <property type="match status" value="1"/>
</dbReference>
<keyword evidence="1" id="KW-0732">Signal</keyword>
<dbReference type="InterPro" id="IPR032710">
    <property type="entry name" value="NTF2-like_dom_sf"/>
</dbReference>
<evidence type="ECO:0000313" key="3">
    <source>
        <dbReference type="EMBL" id="MBC2777018.1"/>
    </source>
</evidence>
<dbReference type="EMBL" id="JACJVJ010000001">
    <property type="protein sequence ID" value="MBC2777018.1"/>
    <property type="molecule type" value="Genomic_DNA"/>
</dbReference>
<dbReference type="AlphaFoldDB" id="A0A842HT20"/>